<keyword evidence="2" id="KW-1185">Reference proteome</keyword>
<dbReference type="Proteomes" id="UP001239111">
    <property type="component" value="Chromosome 2"/>
</dbReference>
<proteinExistence type="predicted"/>
<evidence type="ECO:0000313" key="2">
    <source>
        <dbReference type="Proteomes" id="UP001239111"/>
    </source>
</evidence>
<protein>
    <submittedName>
        <fullName evidence="1">Uncharacterized protein</fullName>
    </submittedName>
</protein>
<evidence type="ECO:0000313" key="1">
    <source>
        <dbReference type="EMBL" id="KAJ8681219.1"/>
    </source>
</evidence>
<organism evidence="1 2">
    <name type="scientific">Eretmocerus hayati</name>
    <dbReference type="NCBI Taxonomy" id="131215"/>
    <lineage>
        <taxon>Eukaryota</taxon>
        <taxon>Metazoa</taxon>
        <taxon>Ecdysozoa</taxon>
        <taxon>Arthropoda</taxon>
        <taxon>Hexapoda</taxon>
        <taxon>Insecta</taxon>
        <taxon>Pterygota</taxon>
        <taxon>Neoptera</taxon>
        <taxon>Endopterygota</taxon>
        <taxon>Hymenoptera</taxon>
        <taxon>Apocrita</taxon>
        <taxon>Proctotrupomorpha</taxon>
        <taxon>Chalcidoidea</taxon>
        <taxon>Aphelinidae</taxon>
        <taxon>Aphelininae</taxon>
        <taxon>Eretmocerus</taxon>
    </lineage>
</organism>
<comment type="caution">
    <text evidence="1">The sequence shown here is derived from an EMBL/GenBank/DDBJ whole genome shotgun (WGS) entry which is preliminary data.</text>
</comment>
<dbReference type="EMBL" id="CM056742">
    <property type="protein sequence ID" value="KAJ8681219.1"/>
    <property type="molecule type" value="Genomic_DNA"/>
</dbReference>
<name>A0ACC2PC70_9HYME</name>
<sequence>MESNINLRVFKIIVLMLIASTISRDQAPQDLQPTAPSALPPSSAQESLEGSPLGFLQRFDQRQNGTENYRIKVDGLVFILAPADSLLLAGAASLDPTFSSALGDKFKPTPASSELDKPKPTKESIHKFASHQEAMRKSGVRINDLMPAFWNRLRQAQQANE</sequence>
<gene>
    <name evidence="1" type="ORF">QAD02_017006</name>
</gene>
<reference evidence="1" key="1">
    <citation type="submission" date="2023-04" db="EMBL/GenBank/DDBJ databases">
        <title>A chromosome-level genome assembly of the parasitoid wasp Eretmocerus hayati.</title>
        <authorList>
            <person name="Zhong Y."/>
            <person name="Liu S."/>
            <person name="Liu Y."/>
        </authorList>
    </citation>
    <scope>NUCLEOTIDE SEQUENCE</scope>
    <source>
        <strain evidence="1">ZJU_SS_LIU_2023</strain>
    </source>
</reference>
<accession>A0ACC2PC70</accession>